<keyword evidence="1" id="KW-0472">Membrane</keyword>
<keyword evidence="2" id="KW-0934">Plastid</keyword>
<keyword evidence="2" id="KW-0150">Chloroplast</keyword>
<evidence type="ECO:0000256" key="1">
    <source>
        <dbReference type="SAM" id="Phobius"/>
    </source>
</evidence>
<proteinExistence type="predicted"/>
<dbReference type="AlphaFoldDB" id="A0A1Z1MHM7"/>
<keyword evidence="1" id="KW-1133">Transmembrane helix</keyword>
<accession>A0A1Z1MHM7</accession>
<name>A0A1Z1MHM7_9FLOR</name>
<evidence type="ECO:0000313" key="2">
    <source>
        <dbReference type="EMBL" id="ARW65568.1"/>
    </source>
</evidence>
<sequence>MYLIYSMYQILLYNVYYQFVNILTKSINYLLLLGLIV</sequence>
<organism evidence="2">
    <name type="scientific">Polysiphonia scopulorum</name>
    <dbReference type="NCBI Taxonomy" id="257860"/>
    <lineage>
        <taxon>Eukaryota</taxon>
        <taxon>Rhodophyta</taxon>
        <taxon>Florideophyceae</taxon>
        <taxon>Rhodymeniophycidae</taxon>
        <taxon>Ceramiales</taxon>
        <taxon>Rhodomelaceae</taxon>
        <taxon>Polysiphonioideae</taxon>
        <taxon>Polysiphonia</taxon>
    </lineage>
</organism>
<reference evidence="2" key="1">
    <citation type="journal article" date="2017" name="J. Phycol.">
        <title>Analysis of chloroplast genomes and a supermatrix inform reclassification of the Rhodomelaceae (Rhodophyta).</title>
        <authorList>
            <person name="Diaz-Tapia P."/>
            <person name="Maggs C.A."/>
            <person name="West J.A."/>
            <person name="Verbruggen H."/>
        </authorList>
    </citation>
    <scope>NUCLEOTIDE SEQUENCE</scope>
    <source>
        <strain evidence="2">PD899</strain>
    </source>
</reference>
<geneLocation type="chloroplast" evidence="2"/>
<feature type="transmembrane region" description="Helical" evidence="1">
    <location>
        <begin position="15"/>
        <end position="36"/>
    </location>
</feature>
<dbReference type="GeneID" id="33358569"/>
<protein>
    <submittedName>
        <fullName evidence="2">Uncharacterized protein</fullName>
    </submittedName>
</protein>
<gene>
    <name evidence="2" type="primary">orf37</name>
</gene>
<keyword evidence="1" id="KW-0812">Transmembrane</keyword>
<dbReference type="RefSeq" id="YP_009396382.1">
    <property type="nucleotide sequence ID" value="NC_035282.1"/>
</dbReference>
<dbReference type="EMBL" id="MF101438">
    <property type="protein sequence ID" value="ARW65568.1"/>
    <property type="molecule type" value="Genomic_DNA"/>
</dbReference>